<protein>
    <submittedName>
        <fullName evidence="1">Uncharacterized protein</fullName>
    </submittedName>
</protein>
<name>A0A1S8AAE3_ROSNE</name>
<accession>A0A1S8AAE3</accession>
<dbReference type="EMBL" id="DF977511">
    <property type="protein sequence ID" value="GAW27064.1"/>
    <property type="molecule type" value="Genomic_DNA"/>
</dbReference>
<keyword evidence="2" id="KW-1185">Reference proteome</keyword>
<evidence type="ECO:0000313" key="1">
    <source>
        <dbReference type="EMBL" id="GAW27064.1"/>
    </source>
</evidence>
<organism evidence="1">
    <name type="scientific">Rosellinia necatrix</name>
    <name type="common">White root-rot fungus</name>
    <dbReference type="NCBI Taxonomy" id="77044"/>
    <lineage>
        <taxon>Eukaryota</taxon>
        <taxon>Fungi</taxon>
        <taxon>Dikarya</taxon>
        <taxon>Ascomycota</taxon>
        <taxon>Pezizomycotina</taxon>
        <taxon>Sordariomycetes</taxon>
        <taxon>Xylariomycetidae</taxon>
        <taxon>Xylariales</taxon>
        <taxon>Xylariaceae</taxon>
        <taxon>Rosellinia</taxon>
    </lineage>
</organism>
<gene>
    <name evidence="1" type="ORF">SAMD00023353_6600120</name>
</gene>
<sequence>MGISVHRPPEHVQRSNALLGRGHVLVNYTPSDGATDELQKQANQQRTGIKRLLRADPWLARDRALHQGDTFPIALL</sequence>
<dbReference type="Proteomes" id="UP000054516">
    <property type="component" value="Unassembled WGS sequence"/>
</dbReference>
<proteinExistence type="predicted"/>
<reference evidence="1" key="1">
    <citation type="submission" date="2016-03" db="EMBL/GenBank/DDBJ databases">
        <title>Draft genome sequence of Rosellinia necatrix.</title>
        <authorList>
            <person name="Kanematsu S."/>
        </authorList>
    </citation>
    <scope>NUCLEOTIDE SEQUENCE [LARGE SCALE GENOMIC DNA]</scope>
    <source>
        <strain evidence="1">W97</strain>
    </source>
</reference>
<dbReference type="AlphaFoldDB" id="A0A1S8AAE3"/>
<evidence type="ECO:0000313" key="2">
    <source>
        <dbReference type="Proteomes" id="UP000054516"/>
    </source>
</evidence>